<evidence type="ECO:0000256" key="4">
    <source>
        <dbReference type="ARBA" id="ARBA00022989"/>
    </source>
</evidence>
<dbReference type="InterPro" id="IPR051413">
    <property type="entry name" value="K/Na_HCN_channel"/>
</dbReference>
<keyword evidence="3 8" id="KW-0812">Transmembrane</keyword>
<dbReference type="GO" id="GO:0003254">
    <property type="term" value="P:regulation of membrane depolarization"/>
    <property type="evidence" value="ECO:0007669"/>
    <property type="project" value="TreeGrafter"/>
</dbReference>
<dbReference type="EMBL" id="GG662532">
    <property type="protein sequence ID" value="EAR91046.3"/>
    <property type="molecule type" value="Genomic_DNA"/>
</dbReference>
<feature type="region of interest" description="Disordered" evidence="7">
    <location>
        <begin position="1144"/>
        <end position="1164"/>
    </location>
</feature>
<evidence type="ECO:0000256" key="6">
    <source>
        <dbReference type="ARBA" id="ARBA00023136"/>
    </source>
</evidence>
<dbReference type="OrthoDB" id="433309at2759"/>
<evidence type="ECO:0000313" key="11">
    <source>
        <dbReference type="Proteomes" id="UP000009168"/>
    </source>
</evidence>
<dbReference type="AlphaFoldDB" id="Q231J3"/>
<dbReference type="PANTHER" id="PTHR45689">
    <property type="entry name" value="I[[H]] CHANNEL, ISOFORM E"/>
    <property type="match status" value="1"/>
</dbReference>
<gene>
    <name evidence="10" type="ORF">TTHERM_00429660</name>
</gene>
<dbReference type="Gene3D" id="2.60.120.10">
    <property type="entry name" value="Jelly Rolls"/>
    <property type="match status" value="1"/>
</dbReference>
<dbReference type="GO" id="GO:0098855">
    <property type="term" value="C:HCN channel complex"/>
    <property type="evidence" value="ECO:0007669"/>
    <property type="project" value="TreeGrafter"/>
</dbReference>
<dbReference type="InterPro" id="IPR005821">
    <property type="entry name" value="Ion_trans_dom"/>
</dbReference>
<evidence type="ECO:0000256" key="1">
    <source>
        <dbReference type="ARBA" id="ARBA00004141"/>
    </source>
</evidence>
<accession>Q231J3</accession>
<dbReference type="KEGG" id="tet:TTHERM_00429660"/>
<keyword evidence="11" id="KW-1185">Reference proteome</keyword>
<dbReference type="InterPro" id="IPR014710">
    <property type="entry name" value="RmlC-like_jellyroll"/>
</dbReference>
<keyword evidence="6 8" id="KW-0472">Membrane</keyword>
<dbReference type="PROSITE" id="PS50042">
    <property type="entry name" value="CNMP_BINDING_3"/>
    <property type="match status" value="1"/>
</dbReference>
<keyword evidence="5" id="KW-0406">Ion transport</keyword>
<dbReference type="eggNOG" id="KOG0498">
    <property type="taxonomic scope" value="Eukaryota"/>
</dbReference>
<dbReference type="InterPro" id="IPR018490">
    <property type="entry name" value="cNMP-bd_dom_sf"/>
</dbReference>
<dbReference type="GO" id="GO:0035725">
    <property type="term" value="P:sodium ion transmembrane transport"/>
    <property type="evidence" value="ECO:0007669"/>
    <property type="project" value="TreeGrafter"/>
</dbReference>
<reference evidence="11" key="1">
    <citation type="journal article" date="2006" name="PLoS Biol.">
        <title>Macronuclear genome sequence of the ciliate Tetrahymena thermophila, a model eukaryote.</title>
        <authorList>
            <person name="Eisen J.A."/>
            <person name="Coyne R.S."/>
            <person name="Wu M."/>
            <person name="Wu D."/>
            <person name="Thiagarajan M."/>
            <person name="Wortman J.R."/>
            <person name="Badger J.H."/>
            <person name="Ren Q."/>
            <person name="Amedeo P."/>
            <person name="Jones K.M."/>
            <person name="Tallon L.J."/>
            <person name="Delcher A.L."/>
            <person name="Salzberg S.L."/>
            <person name="Silva J.C."/>
            <person name="Haas B.J."/>
            <person name="Majoros W.H."/>
            <person name="Farzad M."/>
            <person name="Carlton J.M."/>
            <person name="Smith R.K. Jr."/>
            <person name="Garg J."/>
            <person name="Pearlman R.E."/>
            <person name="Karrer K.M."/>
            <person name="Sun L."/>
            <person name="Manning G."/>
            <person name="Elde N.C."/>
            <person name="Turkewitz A.P."/>
            <person name="Asai D.J."/>
            <person name="Wilkes D.E."/>
            <person name="Wang Y."/>
            <person name="Cai H."/>
            <person name="Collins K."/>
            <person name="Stewart B.A."/>
            <person name="Lee S.R."/>
            <person name="Wilamowska K."/>
            <person name="Weinberg Z."/>
            <person name="Ruzzo W.L."/>
            <person name="Wloga D."/>
            <person name="Gaertig J."/>
            <person name="Frankel J."/>
            <person name="Tsao C.-C."/>
            <person name="Gorovsky M.A."/>
            <person name="Keeling P.J."/>
            <person name="Waller R.F."/>
            <person name="Patron N.J."/>
            <person name="Cherry J.M."/>
            <person name="Stover N.A."/>
            <person name="Krieger C.J."/>
            <person name="del Toro C."/>
            <person name="Ryder H.F."/>
            <person name="Williamson S.C."/>
            <person name="Barbeau R.A."/>
            <person name="Hamilton E.P."/>
            <person name="Orias E."/>
        </authorList>
    </citation>
    <scope>NUCLEOTIDE SEQUENCE [LARGE SCALE GENOMIC DNA]</scope>
    <source>
        <strain evidence="11">SB210</strain>
    </source>
</reference>
<dbReference type="Gene3D" id="1.10.287.630">
    <property type="entry name" value="Helix hairpin bin"/>
    <property type="match status" value="1"/>
</dbReference>
<evidence type="ECO:0000313" key="10">
    <source>
        <dbReference type="EMBL" id="EAR91046.3"/>
    </source>
</evidence>
<organism evidence="10 11">
    <name type="scientific">Tetrahymena thermophila (strain SB210)</name>
    <dbReference type="NCBI Taxonomy" id="312017"/>
    <lineage>
        <taxon>Eukaryota</taxon>
        <taxon>Sar</taxon>
        <taxon>Alveolata</taxon>
        <taxon>Ciliophora</taxon>
        <taxon>Intramacronucleata</taxon>
        <taxon>Oligohymenophorea</taxon>
        <taxon>Hymenostomatida</taxon>
        <taxon>Tetrahymenina</taxon>
        <taxon>Tetrahymenidae</taxon>
        <taxon>Tetrahymena</taxon>
    </lineage>
</organism>
<evidence type="ECO:0000256" key="2">
    <source>
        <dbReference type="ARBA" id="ARBA00022448"/>
    </source>
</evidence>
<dbReference type="SUPFAM" id="SSF51206">
    <property type="entry name" value="cAMP-binding domain-like"/>
    <property type="match status" value="1"/>
</dbReference>
<dbReference type="PANTHER" id="PTHR45689:SF5">
    <property type="entry name" value="I[[H]] CHANNEL, ISOFORM E"/>
    <property type="match status" value="1"/>
</dbReference>
<feature type="transmembrane region" description="Helical" evidence="8">
    <location>
        <begin position="428"/>
        <end position="450"/>
    </location>
</feature>
<evidence type="ECO:0000256" key="3">
    <source>
        <dbReference type="ARBA" id="ARBA00022692"/>
    </source>
</evidence>
<evidence type="ECO:0000256" key="8">
    <source>
        <dbReference type="SAM" id="Phobius"/>
    </source>
</evidence>
<dbReference type="HOGENOM" id="CLU_409118_0_0_1"/>
<keyword evidence="2" id="KW-0813">Transport</keyword>
<dbReference type="RefSeq" id="XP_001011291.3">
    <property type="nucleotide sequence ID" value="XM_001011291.3"/>
</dbReference>
<dbReference type="Proteomes" id="UP000009168">
    <property type="component" value="Unassembled WGS sequence"/>
</dbReference>
<name>Q231J3_TETTS</name>
<evidence type="ECO:0000256" key="5">
    <source>
        <dbReference type="ARBA" id="ARBA00023065"/>
    </source>
</evidence>
<feature type="domain" description="Cyclic nucleotide-binding" evidence="9">
    <location>
        <begin position="612"/>
        <end position="714"/>
    </location>
</feature>
<proteinExistence type="predicted"/>
<dbReference type="Gene3D" id="1.10.287.70">
    <property type="match status" value="1"/>
</dbReference>
<sequence>MDEGGAFKRRVLLDENSMEIFNQRKKNISNDFSVNGDVTRNNSQIHNINNEVTIYNILDEQLKQHSQLFPNDQTFNMQSLNHDILQPSMDLNEQRIQQKSLSSFQQPQKHYISELSAPLKKIISPQQSCESMPHINGEITTSKNGFLKVKNNKAAESSKNEIIEEEEKINLKDQKQDKKTSIMYIEKLQGDLKRDVSNIKRKSIKDNQMFLFKKTNLVKKFITTLLSKTERYLFNNLSKHQMKIIDDQSCNYDYFIAQKMIKSEEQSFGKTLRKSFQSMILSLLKSERLIIQPESIVSLIWELLNIFISLFLIFTIPYFVNFPSSFSENQFGLAGITLLTLVLDILIKINKAIYKRGMIIVMRDQIIKSYLKKEALFDFTILIIYSVSQFSDDLDYFQYVIILRIFQVIRTLKGLFERYDQECKYSILVKIFILVIIILSFGNIQGSIFVDLALRKSKLGEKTWLDLIPSIQSNSGKYIAGLYWSTITMATIGYGDIHPVNTQEMIYASAVSLISCGIFGYSISQIGEIVAAIQERKETFKKKMLILNRQMNQRQLNKKLQHQVRNYFEYLHKEENNEEEDSSQMINNLPSSMREAITYDMNHKLLYEQKIFSLNFSKQFLDKLSLCMKQIKIGPEISLFEQNQLDQKLYFILKGSVDMFITMSNKNKSCKILKKGDLIGETEFFSQSYRRFGAKTLNVVKLMVLDFKDFYKCIKNFQEDFEKYNMIKDKVVMYRDYTKLDRRCQSCGKFTHQFTNCPSLQFVPNYNKIIYKQNHTENQERQKQQRTVFQKTCSINIQKNVKFGVESYQKANNIKQIYHDDTGPDSQLSYEEYIHQQTEGLALVQQDDGSETVSLQNRKKAYTQIEIDIKRKKERHNTKKSTFHKEIPEIKNYDKMLSIDDKLIENRPRQRSQLAQEMDEKDQNYQLKYLNPQNMIQTQYLIPANQQIAQLTNQSGVSQTNIQRQSSFGQGSTYNIQNSFTIDNPANQVKQILQLSNYVNSQTYIPMPNDLNIKIESGENQNSRYDKQPTNISSRSHFQMGNPNQLYQQQSYNPKVINNILLQQQNQIYPILNFDVLKNYKEYFPNNNFSKIIKALKSMKSQQITMKQNKIKKKKVLSHTGNNGRNVAKTLSVNKSRQELSLLSHSNNKLSTPKNFLNSPPPPV</sequence>
<feature type="transmembrane region" description="Helical" evidence="8">
    <location>
        <begin position="331"/>
        <end position="349"/>
    </location>
</feature>
<dbReference type="GeneID" id="7842635"/>
<dbReference type="GO" id="GO:0005249">
    <property type="term" value="F:voltage-gated potassium channel activity"/>
    <property type="evidence" value="ECO:0007669"/>
    <property type="project" value="TreeGrafter"/>
</dbReference>
<evidence type="ECO:0000259" key="9">
    <source>
        <dbReference type="PROSITE" id="PS50042"/>
    </source>
</evidence>
<dbReference type="CDD" id="cd00038">
    <property type="entry name" value="CAP_ED"/>
    <property type="match status" value="1"/>
</dbReference>
<dbReference type="SUPFAM" id="SSF81324">
    <property type="entry name" value="Voltage-gated potassium channels"/>
    <property type="match status" value="1"/>
</dbReference>
<comment type="subcellular location">
    <subcellularLocation>
        <location evidence="1">Membrane</location>
        <topology evidence="1">Multi-pass membrane protein</topology>
    </subcellularLocation>
</comment>
<dbReference type="SMART" id="SM00100">
    <property type="entry name" value="cNMP"/>
    <property type="match status" value="1"/>
</dbReference>
<feature type="transmembrane region" description="Helical" evidence="8">
    <location>
        <begin position="296"/>
        <end position="319"/>
    </location>
</feature>
<dbReference type="InterPro" id="IPR000595">
    <property type="entry name" value="cNMP-bd_dom"/>
</dbReference>
<dbReference type="Pfam" id="PF00520">
    <property type="entry name" value="Ion_trans"/>
    <property type="match status" value="1"/>
</dbReference>
<dbReference type="Pfam" id="PF00027">
    <property type="entry name" value="cNMP_binding"/>
    <property type="match status" value="1"/>
</dbReference>
<protein>
    <submittedName>
        <fullName evidence="10">Zinc knuckle protein</fullName>
    </submittedName>
</protein>
<dbReference type="InParanoid" id="Q231J3"/>
<keyword evidence="4 8" id="KW-1133">Transmembrane helix</keyword>
<evidence type="ECO:0000256" key="7">
    <source>
        <dbReference type="SAM" id="MobiDB-lite"/>
    </source>
</evidence>